<evidence type="ECO:0000313" key="4">
    <source>
        <dbReference type="Proteomes" id="UP000216225"/>
    </source>
</evidence>
<name>A0A3R7F2N6_9BURK</name>
<reference evidence="3 4" key="1">
    <citation type="submission" date="2018-09" db="EMBL/GenBank/DDBJ databases">
        <title>Genome comparison of Alicycliphilus sp. BQ1, a polyurethanolytic bacterium, with its closest phylogenetic relatives Alicycliphilus denitrificans BC and K601, unable to attack polyurethane.</title>
        <authorList>
            <person name="Loza-Tavera H."/>
            <person name="Lozano L."/>
            <person name="Cevallos M."/>
            <person name="Maya-Lucas O."/>
            <person name="Garcia-Mena J."/>
            <person name="Hernandez J."/>
        </authorList>
    </citation>
    <scope>NUCLEOTIDE SEQUENCE [LARGE SCALE GENOMIC DNA]</scope>
    <source>
        <strain evidence="3 4">BQ1</strain>
    </source>
</reference>
<sequence>MSAIRLAAACAAALSAGLLAQSASAACYVVYGADKQLIYRSQTPPVDLSRTLHETVAQIAPGGTLVFSLDNHGCELEINHLPGAGAPRGGAADAAPPARTPPAERR</sequence>
<feature type="compositionally biased region" description="Low complexity" evidence="1">
    <location>
        <begin position="85"/>
        <end position="97"/>
    </location>
</feature>
<feature type="region of interest" description="Disordered" evidence="1">
    <location>
        <begin position="85"/>
        <end position="106"/>
    </location>
</feature>
<organism evidence="3 4">
    <name type="scientific">Alicycliphilus denitrificans</name>
    <dbReference type="NCBI Taxonomy" id="179636"/>
    <lineage>
        <taxon>Bacteria</taxon>
        <taxon>Pseudomonadati</taxon>
        <taxon>Pseudomonadota</taxon>
        <taxon>Betaproteobacteria</taxon>
        <taxon>Burkholderiales</taxon>
        <taxon>Comamonadaceae</taxon>
        <taxon>Alicycliphilus</taxon>
    </lineage>
</organism>
<proteinExistence type="predicted"/>
<dbReference type="EMBL" id="NKDB02000001">
    <property type="protein sequence ID" value="RKJ99921.1"/>
    <property type="molecule type" value="Genomic_DNA"/>
</dbReference>
<evidence type="ECO:0000256" key="1">
    <source>
        <dbReference type="SAM" id="MobiDB-lite"/>
    </source>
</evidence>
<gene>
    <name evidence="3" type="ORF">CE154_007840</name>
</gene>
<comment type="caution">
    <text evidence="3">The sequence shown here is derived from an EMBL/GenBank/DDBJ whole genome shotgun (WGS) entry which is preliminary data.</text>
</comment>
<feature type="chain" id="PRO_5018738812" evidence="2">
    <location>
        <begin position="26"/>
        <end position="106"/>
    </location>
</feature>
<evidence type="ECO:0000313" key="3">
    <source>
        <dbReference type="EMBL" id="RKJ99921.1"/>
    </source>
</evidence>
<keyword evidence="2" id="KW-0732">Signal</keyword>
<protein>
    <submittedName>
        <fullName evidence="3">Uncharacterized protein</fullName>
    </submittedName>
</protein>
<dbReference type="PROSITE" id="PS51257">
    <property type="entry name" value="PROKAR_LIPOPROTEIN"/>
    <property type="match status" value="1"/>
</dbReference>
<dbReference type="RefSeq" id="WP_094437012.1">
    <property type="nucleotide sequence ID" value="NZ_NKDB02000001.1"/>
</dbReference>
<feature type="signal peptide" evidence="2">
    <location>
        <begin position="1"/>
        <end position="25"/>
    </location>
</feature>
<accession>A0A3R7F2N6</accession>
<dbReference type="Proteomes" id="UP000216225">
    <property type="component" value="Unassembled WGS sequence"/>
</dbReference>
<dbReference type="AlphaFoldDB" id="A0A3R7F2N6"/>
<evidence type="ECO:0000256" key="2">
    <source>
        <dbReference type="SAM" id="SignalP"/>
    </source>
</evidence>